<dbReference type="RefSeq" id="WP_048202158.1">
    <property type="nucleotide sequence ID" value="NZ_CP009149.1"/>
</dbReference>
<gene>
    <name evidence="2" type="ORF">JH146_1197</name>
</gene>
<reference evidence="2 3" key="1">
    <citation type="journal article" date="2015" name="Int. J. Syst. Evol. Microbiol.">
        <title>M ethanocaldococcus bathoardescens sp. nov., a hyperthermophilic methanogen isolated from a volcanically active deep-sea hydrothermal vent.</title>
        <authorList>
            <person name="Stewart L.C."/>
            <person name="Jung J.H."/>
            <person name="Kim Y.T."/>
            <person name="Kwon S.W."/>
            <person name="Park C.S."/>
            <person name="Holden J.F."/>
        </authorList>
    </citation>
    <scope>NUCLEOTIDE SEQUENCE [LARGE SCALE GENOMIC DNA]</scope>
    <source>
        <strain evidence="2 3">JH146</strain>
    </source>
</reference>
<feature type="transmembrane region" description="Helical" evidence="1">
    <location>
        <begin position="139"/>
        <end position="160"/>
    </location>
</feature>
<sequence length="162" mass="18615">MDIGIVILVASIFIFGLIFVYCLEMLLNKMIGIDKSFKDLFNYKNIKRDDVIVTLVSLATTMLLIKLLNLKFNIMVFLIVFVVIRVIANVLFEIIVHKKLLSIKISKTTLTLDILTLFVFLYLYFVPKLLSYFGIPNQIIAFVLVPIVIVVLLLFIAMFVDF</sequence>
<evidence type="ECO:0000313" key="3">
    <source>
        <dbReference type="Proteomes" id="UP000028781"/>
    </source>
</evidence>
<keyword evidence="1" id="KW-1133">Transmembrane helix</keyword>
<keyword evidence="1" id="KW-0472">Membrane</keyword>
<dbReference type="OrthoDB" id="386789at2157"/>
<keyword evidence="1" id="KW-0812">Transmembrane</keyword>
<name>A0A076LKE6_9EURY</name>
<dbReference type="HOGENOM" id="CLU_1631649_0_0_2"/>
<keyword evidence="3" id="KW-1185">Reference proteome</keyword>
<protein>
    <submittedName>
        <fullName evidence="2">Uncharacterized protein</fullName>
    </submittedName>
</protein>
<accession>A0A076LKE6</accession>
<feature type="transmembrane region" description="Helical" evidence="1">
    <location>
        <begin position="6"/>
        <end position="27"/>
    </location>
</feature>
<evidence type="ECO:0000256" key="1">
    <source>
        <dbReference type="SAM" id="Phobius"/>
    </source>
</evidence>
<feature type="transmembrane region" description="Helical" evidence="1">
    <location>
        <begin position="48"/>
        <end position="68"/>
    </location>
</feature>
<dbReference type="KEGG" id="mjh:JH146_1197"/>
<dbReference type="AlphaFoldDB" id="A0A076LKE6"/>
<evidence type="ECO:0000313" key="2">
    <source>
        <dbReference type="EMBL" id="AIJ06039.1"/>
    </source>
</evidence>
<dbReference type="STRING" id="1301915.JH146_1197"/>
<feature type="transmembrane region" description="Helical" evidence="1">
    <location>
        <begin position="108"/>
        <end position="127"/>
    </location>
</feature>
<proteinExistence type="predicted"/>
<dbReference type="Proteomes" id="UP000028781">
    <property type="component" value="Chromosome"/>
</dbReference>
<feature type="transmembrane region" description="Helical" evidence="1">
    <location>
        <begin position="74"/>
        <end position="96"/>
    </location>
</feature>
<organism evidence="2 3">
    <name type="scientific">Methanocaldococcus bathoardescens</name>
    <dbReference type="NCBI Taxonomy" id="1301915"/>
    <lineage>
        <taxon>Archaea</taxon>
        <taxon>Methanobacteriati</taxon>
        <taxon>Methanobacteriota</taxon>
        <taxon>Methanomada group</taxon>
        <taxon>Methanococci</taxon>
        <taxon>Methanococcales</taxon>
        <taxon>Methanocaldococcaceae</taxon>
        <taxon>Methanocaldococcus</taxon>
    </lineage>
</organism>
<dbReference type="GeneID" id="24891815"/>
<dbReference type="EMBL" id="CP009149">
    <property type="protein sequence ID" value="AIJ06039.1"/>
    <property type="molecule type" value="Genomic_DNA"/>
</dbReference>